<dbReference type="AlphaFoldDB" id="A0ABD1B4Z3"/>
<dbReference type="Proteomes" id="UP001558713">
    <property type="component" value="Unassembled WGS sequence"/>
</dbReference>
<accession>A0ABD1B4Z3</accession>
<proteinExistence type="predicted"/>
<dbReference type="PANTHER" id="PTHR48449:SF1">
    <property type="entry name" value="DUF1985 DOMAIN-CONTAINING PROTEIN"/>
    <property type="match status" value="1"/>
</dbReference>
<evidence type="ECO:0000259" key="1">
    <source>
        <dbReference type="Pfam" id="PF09331"/>
    </source>
</evidence>
<gene>
    <name evidence="2" type="ORF">V5N11_007394</name>
</gene>
<dbReference type="PANTHER" id="PTHR48449">
    <property type="entry name" value="DUF1985 DOMAIN-CONTAINING PROTEIN"/>
    <property type="match status" value="1"/>
</dbReference>
<dbReference type="InterPro" id="IPR015410">
    <property type="entry name" value="DUF1985"/>
</dbReference>
<dbReference type="EMBL" id="JBANAX010000325">
    <property type="protein sequence ID" value="KAL1214033.1"/>
    <property type="molecule type" value="Genomic_DNA"/>
</dbReference>
<feature type="domain" description="DUF1985" evidence="1">
    <location>
        <begin position="69"/>
        <end position="206"/>
    </location>
</feature>
<comment type="caution">
    <text evidence="2">The sequence shown here is derived from an EMBL/GenBank/DDBJ whole genome shotgun (WGS) entry which is preliminary data.</text>
</comment>
<name>A0ABD1B4Z3_CARAN</name>
<reference evidence="2 3" key="1">
    <citation type="submission" date="2024-04" db="EMBL/GenBank/DDBJ databases">
        <title>Genome assembly C_amara_ONT_v2.</title>
        <authorList>
            <person name="Yant L."/>
            <person name="Moore C."/>
            <person name="Slenker M."/>
        </authorList>
    </citation>
    <scope>NUCLEOTIDE SEQUENCE [LARGE SCALE GENOMIC DNA]</scope>
    <source>
        <tissue evidence="2">Leaf</tissue>
    </source>
</reference>
<organism evidence="2 3">
    <name type="scientific">Cardamine amara subsp. amara</name>
    <dbReference type="NCBI Taxonomy" id="228776"/>
    <lineage>
        <taxon>Eukaryota</taxon>
        <taxon>Viridiplantae</taxon>
        <taxon>Streptophyta</taxon>
        <taxon>Embryophyta</taxon>
        <taxon>Tracheophyta</taxon>
        <taxon>Spermatophyta</taxon>
        <taxon>Magnoliopsida</taxon>
        <taxon>eudicotyledons</taxon>
        <taxon>Gunneridae</taxon>
        <taxon>Pentapetalae</taxon>
        <taxon>rosids</taxon>
        <taxon>malvids</taxon>
        <taxon>Brassicales</taxon>
        <taxon>Brassicaceae</taxon>
        <taxon>Cardamineae</taxon>
        <taxon>Cardamine</taxon>
    </lineage>
</organism>
<protein>
    <recommendedName>
        <fullName evidence="1">DUF1985 domain-containing protein</fullName>
    </recommendedName>
</protein>
<evidence type="ECO:0000313" key="3">
    <source>
        <dbReference type="Proteomes" id="UP001558713"/>
    </source>
</evidence>
<sequence>MYFPPSEYMKKIKLATRCYMHEALKTLDGLEYLLNTFERKWFEEHPQFKHIFHMPRERNHKVMGMWMLLLRMACMEKKKEAWFVVNGTFIRYGIKEHTLISGLNCRNYPGNYSKAGSEAFVKRQFKGQKTIRYQDVKTKLEKMVPVNRSQDRLRMAVVFFLSSILIAQTKTGDDATPVESFILREVDDLNFCKTFPWGRLSFDHMLGEIEHTMDHFKGTVKGTLWPVPGFCIPMEFLAFEAIQDLGNEFLEDYPDADEHCPRMCKKKFKKCESKGIPLSKIYKALDTTVVSYPSYPSYPSYN</sequence>
<dbReference type="Pfam" id="PF09331">
    <property type="entry name" value="DUF1985"/>
    <property type="match status" value="1"/>
</dbReference>
<keyword evidence="3" id="KW-1185">Reference proteome</keyword>
<evidence type="ECO:0000313" key="2">
    <source>
        <dbReference type="EMBL" id="KAL1214033.1"/>
    </source>
</evidence>